<dbReference type="SUPFAM" id="SSF57716">
    <property type="entry name" value="Glucocorticoid receptor-like (DNA-binding domain)"/>
    <property type="match status" value="1"/>
</dbReference>
<dbReference type="Pfam" id="PF13613">
    <property type="entry name" value="HTH_Tnp_4"/>
    <property type="match status" value="1"/>
</dbReference>
<evidence type="ECO:0000256" key="1">
    <source>
        <dbReference type="ARBA" id="ARBA00022723"/>
    </source>
</evidence>
<evidence type="ECO:0000256" key="3">
    <source>
        <dbReference type="ARBA" id="ARBA00022833"/>
    </source>
</evidence>
<keyword evidence="3" id="KW-0862">Zinc</keyword>
<accession>A0ABM4B3Y3</accession>
<evidence type="ECO:0000256" key="4">
    <source>
        <dbReference type="ARBA" id="ARBA00023125"/>
    </source>
</evidence>
<dbReference type="GeneID" id="136075134"/>
<keyword evidence="6" id="KW-0472">Membrane</keyword>
<dbReference type="Pfam" id="PF05485">
    <property type="entry name" value="THAP"/>
    <property type="match status" value="1"/>
</dbReference>
<dbReference type="InterPro" id="IPR006612">
    <property type="entry name" value="THAP_Znf"/>
</dbReference>
<dbReference type="PANTHER" id="PTHR23080">
    <property type="entry name" value="THAP DOMAIN PROTEIN"/>
    <property type="match status" value="1"/>
</dbReference>
<keyword evidence="8" id="KW-1185">Reference proteome</keyword>
<organism evidence="8 9">
    <name type="scientific">Hydra vulgaris</name>
    <name type="common">Hydra</name>
    <name type="synonym">Hydra attenuata</name>
    <dbReference type="NCBI Taxonomy" id="6087"/>
    <lineage>
        <taxon>Eukaryota</taxon>
        <taxon>Metazoa</taxon>
        <taxon>Cnidaria</taxon>
        <taxon>Hydrozoa</taxon>
        <taxon>Hydroidolina</taxon>
        <taxon>Anthoathecata</taxon>
        <taxon>Aplanulata</taxon>
        <taxon>Hydridae</taxon>
        <taxon>Hydra</taxon>
    </lineage>
</organism>
<keyword evidence="6" id="KW-0812">Transmembrane</keyword>
<evidence type="ECO:0000256" key="6">
    <source>
        <dbReference type="SAM" id="Phobius"/>
    </source>
</evidence>
<reference evidence="8" key="1">
    <citation type="submission" date="2025-05" db="UniProtKB">
        <authorList>
            <consortium name="RefSeq"/>
        </authorList>
    </citation>
    <scope>NUCLEOTIDE SEQUENCE [LARGE SCALE GENOMIC DNA]</scope>
</reference>
<name>A0ABM4B3Y3_HYDVU</name>
<dbReference type="InterPro" id="IPR027805">
    <property type="entry name" value="Transposase_HTH_dom"/>
</dbReference>
<keyword evidence="1" id="KW-0479">Metal-binding</keyword>
<keyword evidence="6" id="KW-1133">Transmembrane helix</keyword>
<evidence type="ECO:0000256" key="2">
    <source>
        <dbReference type="ARBA" id="ARBA00022771"/>
    </source>
</evidence>
<feature type="domain" description="THAP-type" evidence="7">
    <location>
        <begin position="1"/>
        <end position="86"/>
    </location>
</feature>
<keyword evidence="2 5" id="KW-0863">Zinc-finger</keyword>
<evidence type="ECO:0000313" key="9">
    <source>
        <dbReference type="RefSeq" id="XP_065643533.1"/>
    </source>
</evidence>
<evidence type="ECO:0000259" key="7">
    <source>
        <dbReference type="PROSITE" id="PS50950"/>
    </source>
</evidence>
<dbReference type="Proteomes" id="UP001652625">
    <property type="component" value="Chromosome 01"/>
</dbReference>
<evidence type="ECO:0000313" key="8">
    <source>
        <dbReference type="Proteomes" id="UP001652625"/>
    </source>
</evidence>
<protein>
    <submittedName>
        <fullName evidence="9">Uncharacterized protein LOC136075134</fullName>
    </submittedName>
</protein>
<dbReference type="PROSITE" id="PS50950">
    <property type="entry name" value="ZF_THAP"/>
    <property type="match status" value="1"/>
</dbReference>
<evidence type="ECO:0000256" key="5">
    <source>
        <dbReference type="PROSITE-ProRule" id="PRU00309"/>
    </source>
</evidence>
<gene>
    <name evidence="9" type="primary">LOC136075134</name>
</gene>
<dbReference type="RefSeq" id="XP_065643533.1">
    <property type="nucleotide sequence ID" value="XM_065787461.1"/>
</dbReference>
<keyword evidence="4 5" id="KW-0238">DNA-binding</keyword>
<sequence length="357" mass="40602">MVNDRCVVGICNNDKRYPERYEIHSNVKSGKLCFHKLPVDGKTRKSWIHAVSKGRKHFVIPKYFKICSNHFVDGMPTYENPNPTLFLTYTMNVQCTPEKKQSRPPPKIRTTSIVKPVSSKMIESINSNSDTLTAEELSDLMIVSSDEESLISFELTPYVSGDAVAAELLHISDSPKELLHPASPKEKDTVNPILSKNKASYSVKNNIEPTLLSTYTALQFCHITRDSDVSTFTGLQNAKMFQNVFNYVKHKAAVMKYWDGNKRTNRLRKTMSSVESVEQLHLSEDYTISDNLFPMRKSGPKRKISLEQEFLLVMMRLRLGLLIEDLAFRFCISAGTVSQIIITWVILLSKELDSLIL</sequence>
<proteinExistence type="predicted"/>
<feature type="transmembrane region" description="Helical" evidence="6">
    <location>
        <begin position="326"/>
        <end position="347"/>
    </location>
</feature>
<reference evidence="9" key="2">
    <citation type="submission" date="2025-08" db="UniProtKB">
        <authorList>
            <consortium name="RefSeq"/>
        </authorList>
    </citation>
    <scope>IDENTIFICATION</scope>
</reference>